<keyword evidence="4" id="KW-0309">Germination</keyword>
<evidence type="ECO:0000313" key="9">
    <source>
        <dbReference type="EMBL" id="MFD0959407.1"/>
    </source>
</evidence>
<keyword evidence="3" id="KW-0813">Transport</keyword>
<keyword evidence="7 8" id="KW-0472">Membrane</keyword>
<evidence type="ECO:0000256" key="1">
    <source>
        <dbReference type="ARBA" id="ARBA00004141"/>
    </source>
</evidence>
<dbReference type="PANTHER" id="PTHR34975:SF2">
    <property type="entry name" value="SPORE GERMINATION PROTEIN A2"/>
    <property type="match status" value="1"/>
</dbReference>
<evidence type="ECO:0000256" key="6">
    <source>
        <dbReference type="ARBA" id="ARBA00022989"/>
    </source>
</evidence>
<dbReference type="Pfam" id="PF03845">
    <property type="entry name" value="Spore_permease"/>
    <property type="match status" value="1"/>
</dbReference>
<feature type="transmembrane region" description="Helical" evidence="8">
    <location>
        <begin position="34"/>
        <end position="55"/>
    </location>
</feature>
<dbReference type="Proteomes" id="UP001596989">
    <property type="component" value="Unassembled WGS sequence"/>
</dbReference>
<gene>
    <name evidence="9" type="ORF">ACFQ2I_08385</name>
</gene>
<evidence type="ECO:0000256" key="3">
    <source>
        <dbReference type="ARBA" id="ARBA00022448"/>
    </source>
</evidence>
<keyword evidence="6 8" id="KW-1133">Transmembrane helix</keyword>
<organism evidence="9 10">
    <name type="scientific">Paenibacillus chungangensis</name>
    <dbReference type="NCBI Taxonomy" id="696535"/>
    <lineage>
        <taxon>Bacteria</taxon>
        <taxon>Bacillati</taxon>
        <taxon>Bacillota</taxon>
        <taxon>Bacilli</taxon>
        <taxon>Bacillales</taxon>
        <taxon>Paenibacillaceae</taxon>
        <taxon>Paenibacillus</taxon>
    </lineage>
</organism>
<proteinExistence type="inferred from homology"/>
<comment type="similarity">
    <text evidence="2">Belongs to the amino acid-polyamine-organocation (APC) superfamily. Spore germination protein (SGP) (TC 2.A.3.9) family.</text>
</comment>
<accession>A0ABW3HPN4</accession>
<feature type="transmembrane region" description="Helical" evidence="8">
    <location>
        <begin position="266"/>
        <end position="289"/>
    </location>
</feature>
<evidence type="ECO:0000313" key="10">
    <source>
        <dbReference type="Proteomes" id="UP001596989"/>
    </source>
</evidence>
<feature type="transmembrane region" description="Helical" evidence="8">
    <location>
        <begin position="175"/>
        <end position="200"/>
    </location>
</feature>
<feature type="transmembrane region" description="Helical" evidence="8">
    <location>
        <begin position="9"/>
        <end position="28"/>
    </location>
</feature>
<feature type="transmembrane region" description="Helical" evidence="8">
    <location>
        <begin position="301"/>
        <end position="322"/>
    </location>
</feature>
<evidence type="ECO:0000256" key="2">
    <source>
        <dbReference type="ARBA" id="ARBA00007998"/>
    </source>
</evidence>
<evidence type="ECO:0000256" key="4">
    <source>
        <dbReference type="ARBA" id="ARBA00022544"/>
    </source>
</evidence>
<protein>
    <submittedName>
        <fullName evidence="9">Endospore germination permease</fullName>
    </submittedName>
</protein>
<feature type="transmembrane region" description="Helical" evidence="8">
    <location>
        <begin position="141"/>
        <end position="163"/>
    </location>
</feature>
<sequence>MQRIGKDQLGVLVVLFLIGSTPLFQLGNSALQDAWMAMTIAAAAGLLMTAMYLKLQRRAPDAGLADLYKYHLGRWLGGALAFIHAIWLACQSMRNVRDVGEMTYMVLLDQTPRSVTMLLILLVAGYTASKGIEVFVRVAQLLMPIVFISYGIVISLLFASGLVRLDRLQPVLENGFGPVLTAVPDLVAFPFGQMVVLLVIWRYVKEREQIAKKTYRSQTFVSLFLIFMNVLVICVLGPQLSAVTVWPLLHAVQLVGMANFLNRLDIVAIILLYIGLYVKMTLLLFASATMISETTGWSYRYLLLPVTLFIYGLSFLELNYAFHMWMGLQVTLKFMPVFQIILPLLMLCVGIRSKYKRMSDKGADG</sequence>
<evidence type="ECO:0000256" key="7">
    <source>
        <dbReference type="ARBA" id="ARBA00023136"/>
    </source>
</evidence>
<feature type="transmembrane region" description="Helical" evidence="8">
    <location>
        <begin position="334"/>
        <end position="351"/>
    </location>
</feature>
<comment type="caution">
    <text evidence="9">The sequence shown here is derived from an EMBL/GenBank/DDBJ whole genome shotgun (WGS) entry which is preliminary data.</text>
</comment>
<dbReference type="RefSeq" id="WP_377563521.1">
    <property type="nucleotide sequence ID" value="NZ_JBHTJZ010000009.1"/>
</dbReference>
<evidence type="ECO:0000256" key="8">
    <source>
        <dbReference type="SAM" id="Phobius"/>
    </source>
</evidence>
<dbReference type="NCBIfam" id="TIGR00912">
    <property type="entry name" value="2A0309"/>
    <property type="match status" value="1"/>
</dbReference>
<comment type="subcellular location">
    <subcellularLocation>
        <location evidence="1">Membrane</location>
        <topology evidence="1">Multi-pass membrane protein</topology>
    </subcellularLocation>
</comment>
<reference evidence="10" key="1">
    <citation type="journal article" date="2019" name="Int. J. Syst. Evol. Microbiol.">
        <title>The Global Catalogue of Microorganisms (GCM) 10K type strain sequencing project: providing services to taxonomists for standard genome sequencing and annotation.</title>
        <authorList>
            <consortium name="The Broad Institute Genomics Platform"/>
            <consortium name="The Broad Institute Genome Sequencing Center for Infectious Disease"/>
            <person name="Wu L."/>
            <person name="Ma J."/>
        </authorList>
    </citation>
    <scope>NUCLEOTIDE SEQUENCE [LARGE SCALE GENOMIC DNA]</scope>
    <source>
        <strain evidence="10">CCUG 59129</strain>
    </source>
</reference>
<name>A0ABW3HPN4_9BACL</name>
<evidence type="ECO:0000256" key="5">
    <source>
        <dbReference type="ARBA" id="ARBA00022692"/>
    </source>
</evidence>
<feature type="transmembrane region" description="Helical" evidence="8">
    <location>
        <begin position="114"/>
        <end position="129"/>
    </location>
</feature>
<feature type="transmembrane region" description="Helical" evidence="8">
    <location>
        <begin position="75"/>
        <end position="94"/>
    </location>
</feature>
<dbReference type="PANTHER" id="PTHR34975">
    <property type="entry name" value="SPORE GERMINATION PROTEIN A2"/>
    <property type="match status" value="1"/>
</dbReference>
<dbReference type="EMBL" id="JBHTJZ010000009">
    <property type="protein sequence ID" value="MFD0959407.1"/>
    <property type="molecule type" value="Genomic_DNA"/>
</dbReference>
<keyword evidence="10" id="KW-1185">Reference proteome</keyword>
<dbReference type="InterPro" id="IPR004761">
    <property type="entry name" value="Spore_GerAB"/>
</dbReference>
<feature type="transmembrane region" description="Helical" evidence="8">
    <location>
        <begin position="220"/>
        <end position="246"/>
    </location>
</feature>
<keyword evidence="5 8" id="KW-0812">Transmembrane</keyword>